<protein>
    <recommendedName>
        <fullName evidence="1">Glycosyltransferase 2-like domain-containing protein</fullName>
    </recommendedName>
</protein>
<dbReference type="InterPro" id="IPR001173">
    <property type="entry name" value="Glyco_trans_2-like"/>
</dbReference>
<proteinExistence type="predicted"/>
<evidence type="ECO:0000313" key="2">
    <source>
        <dbReference type="EMBL" id="NYD21057.1"/>
    </source>
</evidence>
<dbReference type="CDD" id="cd00761">
    <property type="entry name" value="Glyco_tranf_GTA_type"/>
    <property type="match status" value="1"/>
</dbReference>
<evidence type="ECO:0000259" key="1">
    <source>
        <dbReference type="Pfam" id="PF00535"/>
    </source>
</evidence>
<name>A0A7Y9DJI9_9ACTN</name>
<feature type="domain" description="Glycosyltransferase 2-like" evidence="1">
    <location>
        <begin position="49"/>
        <end position="166"/>
    </location>
</feature>
<dbReference type="EMBL" id="JACCBB010000001">
    <property type="protein sequence ID" value="NYD21057.1"/>
    <property type="molecule type" value="Genomic_DNA"/>
</dbReference>
<dbReference type="InterPro" id="IPR029044">
    <property type="entry name" value="Nucleotide-diphossugar_trans"/>
</dbReference>
<keyword evidence="3" id="KW-1185">Reference proteome</keyword>
<dbReference type="Pfam" id="PF00535">
    <property type="entry name" value="Glycos_transf_2"/>
    <property type="match status" value="1"/>
</dbReference>
<dbReference type="AlphaFoldDB" id="A0A7Y9DJI9"/>
<dbReference type="PANTHER" id="PTHR43646:SF3">
    <property type="entry name" value="SLR1566 PROTEIN"/>
    <property type="match status" value="1"/>
</dbReference>
<dbReference type="RefSeq" id="WP_343077777.1">
    <property type="nucleotide sequence ID" value="NZ_BAAAGN010000038.1"/>
</dbReference>
<gene>
    <name evidence="2" type="ORF">BJ968_000597</name>
</gene>
<dbReference type="Gene3D" id="3.90.550.10">
    <property type="entry name" value="Spore Coat Polysaccharide Biosynthesis Protein SpsA, Chain A"/>
    <property type="match status" value="1"/>
</dbReference>
<comment type="caution">
    <text evidence="2">The sequence shown here is derived from an EMBL/GenBank/DDBJ whole genome shotgun (WGS) entry which is preliminary data.</text>
</comment>
<evidence type="ECO:0000313" key="3">
    <source>
        <dbReference type="Proteomes" id="UP000521922"/>
    </source>
</evidence>
<dbReference type="SUPFAM" id="SSF53448">
    <property type="entry name" value="Nucleotide-diphospho-sugar transferases"/>
    <property type="match status" value="1"/>
</dbReference>
<accession>A0A7Y9DJI9</accession>
<organism evidence="2 3">
    <name type="scientific">Kineococcus aurantiacus</name>
    <dbReference type="NCBI Taxonomy" id="37633"/>
    <lineage>
        <taxon>Bacteria</taxon>
        <taxon>Bacillati</taxon>
        <taxon>Actinomycetota</taxon>
        <taxon>Actinomycetes</taxon>
        <taxon>Kineosporiales</taxon>
        <taxon>Kineosporiaceae</taxon>
        <taxon>Kineococcus</taxon>
    </lineage>
</organism>
<sequence length="372" mass="38865">MSAWPVGPWRALSWVGSASAVALTAHSLLNARSLRVPALDPPPVAGRVSVLVPARDEEGRVRACLASLLDQVELPDYEVVVVDDASGDRTADVVADVAATDPRVRLVRSEGPPPGWLGKTHACHVLSRHATGEVLVFVDADVVLAPHAVAAAVDLLRGAGLDVVCPYPRQLALTWSERLVQPLLQWSWLTTLPLRRAEVSPRPSLAAANGQFLVVDAAAYRRAGGHEAVRAEVLEDLALVRAVKAAGGRGGVADGTALATCRMYDGWAEVRAGYGKSLWSAFGSRPAAVAVGIGLAVTYLVPPAAAVTGSPVGAVGYLAAVVGRYAVAERTGGRSVPDAFAHPASIAVLLGLLADSWRSRSRGGLRWKGRAL</sequence>
<reference evidence="2 3" key="1">
    <citation type="submission" date="2020-07" db="EMBL/GenBank/DDBJ databases">
        <title>Sequencing the genomes of 1000 actinobacteria strains.</title>
        <authorList>
            <person name="Klenk H.-P."/>
        </authorList>
    </citation>
    <scope>NUCLEOTIDE SEQUENCE [LARGE SCALE GENOMIC DNA]</scope>
    <source>
        <strain evidence="2 3">DSM 7487</strain>
    </source>
</reference>
<dbReference type="PANTHER" id="PTHR43646">
    <property type="entry name" value="GLYCOSYLTRANSFERASE"/>
    <property type="match status" value="1"/>
</dbReference>
<dbReference type="Proteomes" id="UP000521922">
    <property type="component" value="Unassembled WGS sequence"/>
</dbReference>